<name>A0A1H3IA63_9ACTN</name>
<evidence type="ECO:0000313" key="1">
    <source>
        <dbReference type="EMBL" id="SDY24616.1"/>
    </source>
</evidence>
<dbReference type="EMBL" id="FNPH01000001">
    <property type="protein sequence ID" value="SDY24616.1"/>
    <property type="molecule type" value="Genomic_DNA"/>
</dbReference>
<dbReference type="AlphaFoldDB" id="A0A1H3IA63"/>
<sequence length="235" mass="26416">MTSSVWLHKDEDFRPGAELFRSERHFEWWSYSATHGQLLLRADSMPGAGHRLSTTTEVLFKPVDAVQMQGTYRGLVIRCATEEEAAQIDRDTSGWCLSEKDRVLMLESEGVTDYVITAAVGWCEGVLSDLQPSFFNTFSAYDPMWPVKPLHGVGGEFDIASPHDVAEAFLTGLPEGVRRERHRYVHVLTAVTEENGRRSRHNVGVFLTETDAEEAKRLVEPHVASCWIEPLAVVL</sequence>
<organism evidence="1 2">
    <name type="scientific">Micromonospora pattaloongensis</name>
    <dbReference type="NCBI Taxonomy" id="405436"/>
    <lineage>
        <taxon>Bacteria</taxon>
        <taxon>Bacillati</taxon>
        <taxon>Actinomycetota</taxon>
        <taxon>Actinomycetes</taxon>
        <taxon>Micromonosporales</taxon>
        <taxon>Micromonosporaceae</taxon>
        <taxon>Micromonospora</taxon>
    </lineage>
</organism>
<dbReference type="Proteomes" id="UP000242415">
    <property type="component" value="Unassembled WGS sequence"/>
</dbReference>
<dbReference type="RefSeq" id="WP_091552208.1">
    <property type="nucleotide sequence ID" value="NZ_FNPH01000001.1"/>
</dbReference>
<dbReference type="STRING" id="405436.SAMN05444365_1011185"/>
<accession>A0A1H3IA63</accession>
<proteinExistence type="predicted"/>
<protein>
    <submittedName>
        <fullName evidence="1">Uncharacterized protein</fullName>
    </submittedName>
</protein>
<keyword evidence="2" id="KW-1185">Reference proteome</keyword>
<gene>
    <name evidence="1" type="ORF">SAMN05444365_1011185</name>
</gene>
<dbReference type="OrthoDB" id="5148951at2"/>
<evidence type="ECO:0000313" key="2">
    <source>
        <dbReference type="Proteomes" id="UP000242415"/>
    </source>
</evidence>
<reference evidence="2" key="1">
    <citation type="submission" date="2016-10" db="EMBL/GenBank/DDBJ databases">
        <authorList>
            <person name="Varghese N."/>
            <person name="Submissions S."/>
        </authorList>
    </citation>
    <scope>NUCLEOTIDE SEQUENCE [LARGE SCALE GENOMIC DNA]</scope>
    <source>
        <strain evidence="2">DSM 45245</strain>
    </source>
</reference>